<sequence length="113" mass="12856">MASICEVEKNTNTRIGCFRVTIEKRAFQGTFKECQCLNGQEVDTCILMARHIACIAHFTRRVRQVRPRRVLRHATSTELGVQLNELQAVVRFHTCPQMTFFSTEIGVVADVEG</sequence>
<evidence type="ECO:0000313" key="1">
    <source>
        <dbReference type="EMBL" id="VDK24392.1"/>
    </source>
</evidence>
<proteinExistence type="predicted"/>
<accession>A0A0R3VXH5</accession>
<dbReference type="AlphaFoldDB" id="A0A0R3VXH5"/>
<dbReference type="Proteomes" id="UP000282613">
    <property type="component" value="Unassembled WGS sequence"/>
</dbReference>
<evidence type="ECO:0000313" key="2">
    <source>
        <dbReference type="Proteomes" id="UP000282613"/>
    </source>
</evidence>
<reference evidence="1 2" key="2">
    <citation type="submission" date="2018-11" db="EMBL/GenBank/DDBJ databases">
        <authorList>
            <consortium name="Pathogen Informatics"/>
        </authorList>
    </citation>
    <scope>NUCLEOTIDE SEQUENCE [LARGE SCALE GENOMIC DNA]</scope>
</reference>
<gene>
    <name evidence="1" type="ORF">TASK_LOCUS2120</name>
</gene>
<keyword evidence="2" id="KW-1185">Reference proteome</keyword>
<reference evidence="3" key="1">
    <citation type="submission" date="2017-02" db="UniProtKB">
        <authorList>
            <consortium name="WormBaseParasite"/>
        </authorList>
    </citation>
    <scope>IDENTIFICATION</scope>
</reference>
<dbReference type="WBParaSite" id="TASK_0000211901-mRNA-1">
    <property type="protein sequence ID" value="TASK_0000211901-mRNA-1"/>
    <property type="gene ID" value="TASK_0000211901"/>
</dbReference>
<evidence type="ECO:0000313" key="3">
    <source>
        <dbReference type="WBParaSite" id="TASK_0000211901-mRNA-1"/>
    </source>
</evidence>
<name>A0A0R3VXH5_TAEAS</name>
<protein>
    <submittedName>
        <fullName evidence="3">SWIM-type domain-containing protein</fullName>
    </submittedName>
</protein>
<organism evidence="3">
    <name type="scientific">Taenia asiatica</name>
    <name type="common">Asian tapeworm</name>
    <dbReference type="NCBI Taxonomy" id="60517"/>
    <lineage>
        <taxon>Eukaryota</taxon>
        <taxon>Metazoa</taxon>
        <taxon>Spiralia</taxon>
        <taxon>Lophotrochozoa</taxon>
        <taxon>Platyhelminthes</taxon>
        <taxon>Cestoda</taxon>
        <taxon>Eucestoda</taxon>
        <taxon>Cyclophyllidea</taxon>
        <taxon>Taeniidae</taxon>
        <taxon>Taenia</taxon>
    </lineage>
</organism>
<dbReference type="EMBL" id="UYRS01001036">
    <property type="protein sequence ID" value="VDK24392.1"/>
    <property type="molecule type" value="Genomic_DNA"/>
</dbReference>